<dbReference type="RefSeq" id="WP_211423717.1">
    <property type="nucleotide sequence ID" value="NZ_CP072643.1"/>
</dbReference>
<keyword evidence="7 8" id="KW-0472">Membrane</keyword>
<evidence type="ECO:0000256" key="1">
    <source>
        <dbReference type="ARBA" id="ARBA00004651"/>
    </source>
</evidence>
<keyword evidence="5 8" id="KW-0812">Transmembrane</keyword>
<protein>
    <submittedName>
        <fullName evidence="10">Glycosyltransferase family 39 protein</fullName>
        <ecNumber evidence="10">2.4.-.-</ecNumber>
    </submittedName>
</protein>
<evidence type="ECO:0000313" key="11">
    <source>
        <dbReference type="Proteomes" id="UP000677668"/>
    </source>
</evidence>
<feature type="transmembrane region" description="Helical" evidence="8">
    <location>
        <begin position="226"/>
        <end position="247"/>
    </location>
</feature>
<feature type="transmembrane region" description="Helical" evidence="8">
    <location>
        <begin position="345"/>
        <end position="365"/>
    </location>
</feature>
<proteinExistence type="predicted"/>
<dbReference type="Proteomes" id="UP000677668">
    <property type="component" value="Chromosome 2"/>
</dbReference>
<keyword evidence="2" id="KW-1003">Cell membrane</keyword>
<keyword evidence="11" id="KW-1185">Reference proteome</keyword>
<evidence type="ECO:0000256" key="8">
    <source>
        <dbReference type="SAM" id="Phobius"/>
    </source>
</evidence>
<keyword evidence="6 8" id="KW-1133">Transmembrane helix</keyword>
<evidence type="ECO:0000313" key="10">
    <source>
        <dbReference type="EMBL" id="QUV95496.1"/>
    </source>
</evidence>
<dbReference type="GO" id="GO:0016757">
    <property type="term" value="F:glycosyltransferase activity"/>
    <property type="evidence" value="ECO:0007669"/>
    <property type="project" value="UniProtKB-KW"/>
</dbReference>
<reference evidence="10 11" key="1">
    <citation type="submission" date="2021-03" db="EMBL/GenBank/DDBJ databases">
        <title>Genomic and phenotypic characterization of Chloracidobacterium isolates provides evidence for multiple species.</title>
        <authorList>
            <person name="Saini M.K."/>
            <person name="Costas A.M.G."/>
            <person name="Tank M."/>
            <person name="Bryant D.A."/>
        </authorList>
    </citation>
    <scope>NUCLEOTIDE SEQUENCE [LARGE SCALE GENOMIC DNA]</scope>
    <source>
        <strain evidence="10 11">N</strain>
    </source>
</reference>
<evidence type="ECO:0000256" key="6">
    <source>
        <dbReference type="ARBA" id="ARBA00022989"/>
    </source>
</evidence>
<evidence type="ECO:0000256" key="4">
    <source>
        <dbReference type="ARBA" id="ARBA00022679"/>
    </source>
</evidence>
<feature type="transmembrane region" description="Helical" evidence="8">
    <location>
        <begin position="268"/>
        <end position="290"/>
    </location>
</feature>
<accession>A0ABX8B7F5</accession>
<evidence type="ECO:0000256" key="7">
    <source>
        <dbReference type="ARBA" id="ARBA00023136"/>
    </source>
</evidence>
<dbReference type="PANTHER" id="PTHR33908:SF11">
    <property type="entry name" value="MEMBRANE PROTEIN"/>
    <property type="match status" value="1"/>
</dbReference>
<dbReference type="EC" id="2.4.-.-" evidence="10"/>
<organism evidence="10 11">
    <name type="scientific">Chloracidobacterium sp. N</name>
    <dbReference type="NCBI Taxonomy" id="2821540"/>
    <lineage>
        <taxon>Bacteria</taxon>
        <taxon>Pseudomonadati</taxon>
        <taxon>Acidobacteriota</taxon>
        <taxon>Terriglobia</taxon>
        <taxon>Terriglobales</taxon>
        <taxon>Acidobacteriaceae</taxon>
        <taxon>Chloracidobacterium</taxon>
        <taxon>Chloracidobacterium aggregatum</taxon>
    </lineage>
</organism>
<feature type="transmembrane region" description="Helical" evidence="8">
    <location>
        <begin position="131"/>
        <end position="150"/>
    </location>
</feature>
<evidence type="ECO:0000259" key="9">
    <source>
        <dbReference type="Pfam" id="PF13231"/>
    </source>
</evidence>
<keyword evidence="4 10" id="KW-0808">Transferase</keyword>
<feature type="transmembrane region" description="Helical" evidence="8">
    <location>
        <begin position="188"/>
        <end position="214"/>
    </location>
</feature>
<sequence length="516" mass="59490">MSSVQVAAETSLMEFDTSPAAERRLTRSDTLIIALFTALYVPYVAHAAVTRPFWIDELFTFYVVTMPDWNGVMDLLWRGADQNPPLFHAVTRLIVLAFGESEWAFRLPAMVRYWVLCVTLHLWVRLLGGGQTAALVAMTTPVFTNVVYYASEARPYGLMLGCFGMALVCLALGDIFAQKPEACRRAWLGLGASLSLAMAFHYLALIPIGCLWLMEAYRTWRTRQWRWAVWAALLVPLAVLAYNWPVFTEQSKLLYWKPELRWFELPDFYRWMLGNWACLAFLVMVGMVVLREWRQRRTAHEPASPGNRRNAPEWLVLGLVLTFGLPVGWMVLMQATGKTMFTPRYLLPAVAGLAILLTFGVRHLAIRPARILAAGIWMLLATSTLWVSLQPWQLARPGIEEITDLPNPTQPVILNVQRFLPIRHYYRDQLPQVVYVFGIMTYWQPKDPERGLRAFLRNPRAPRFEDVEDFRKSHKKFYINCHKSADREMLEALERRQMPVVRETAEYIVYDAYTSD</sequence>
<dbReference type="InterPro" id="IPR038731">
    <property type="entry name" value="RgtA/B/C-like"/>
</dbReference>
<feature type="domain" description="Glycosyltransferase RgtA/B/C/D-like" evidence="9">
    <location>
        <begin position="83"/>
        <end position="238"/>
    </location>
</feature>
<keyword evidence="3 10" id="KW-0328">Glycosyltransferase</keyword>
<dbReference type="EMBL" id="CP072643">
    <property type="protein sequence ID" value="QUV95496.1"/>
    <property type="molecule type" value="Genomic_DNA"/>
</dbReference>
<evidence type="ECO:0000256" key="5">
    <source>
        <dbReference type="ARBA" id="ARBA00022692"/>
    </source>
</evidence>
<name>A0ABX8B7F5_9BACT</name>
<evidence type="ECO:0000256" key="3">
    <source>
        <dbReference type="ARBA" id="ARBA00022676"/>
    </source>
</evidence>
<dbReference type="InterPro" id="IPR050297">
    <property type="entry name" value="LipidA_mod_glycosyltrf_83"/>
</dbReference>
<dbReference type="PANTHER" id="PTHR33908">
    <property type="entry name" value="MANNOSYLTRANSFERASE YKCB-RELATED"/>
    <property type="match status" value="1"/>
</dbReference>
<feature type="transmembrane region" description="Helical" evidence="8">
    <location>
        <begin position="31"/>
        <end position="49"/>
    </location>
</feature>
<dbReference type="Pfam" id="PF13231">
    <property type="entry name" value="PMT_2"/>
    <property type="match status" value="1"/>
</dbReference>
<evidence type="ECO:0000256" key="2">
    <source>
        <dbReference type="ARBA" id="ARBA00022475"/>
    </source>
</evidence>
<feature type="transmembrane region" description="Helical" evidence="8">
    <location>
        <begin position="314"/>
        <end position="333"/>
    </location>
</feature>
<gene>
    <name evidence="10" type="ORF">J8C05_11695</name>
</gene>
<feature type="transmembrane region" description="Helical" evidence="8">
    <location>
        <begin position="156"/>
        <end position="176"/>
    </location>
</feature>
<comment type="subcellular location">
    <subcellularLocation>
        <location evidence="1">Cell membrane</location>
        <topology evidence="1">Multi-pass membrane protein</topology>
    </subcellularLocation>
</comment>
<feature type="transmembrane region" description="Helical" evidence="8">
    <location>
        <begin position="371"/>
        <end position="389"/>
    </location>
</feature>